<comment type="similarity">
    <text evidence="1">Belongs to the cycloisomerase 2 family.</text>
</comment>
<dbReference type="SUPFAM" id="SSF51004">
    <property type="entry name" value="C-terminal (heme d1) domain of cytochrome cd1-nitrite reductase"/>
    <property type="match status" value="1"/>
</dbReference>
<sequence>MPGKAFLVLVGSFSTYISSLKFTVSPPSLTLVTQTASGGAPSWLLQSPFNASIVYATDELPDGSLNSLVINKPSGNLTHIDTISTQGQYPTHIGAVLDGNTLGVANYYGSSEFVVSLKKDHLHFAGSEQLVAFNGSGPMPQQLSSHPHQVIKNGDETVVVDLGSDKIWRTSLNRAGKWVVRDSISQKAGSGPRHAVITGGMIYTLCELSNNLTQHTLPALGSGKPKLVTTQSITPPGTPANLSTPLAAAELLYADDPVPLLYASNRNDPHPKGDAITVFKLQPKLQPVAYVRTGLNYLRGVAFLGPQKEYVIAAGMLGGGIKVFKRVPAAQGYLSEVAHLPNGTVVQPSSFVWVDWN</sequence>
<reference evidence="2 3" key="1">
    <citation type="submission" date="2014-04" db="EMBL/GenBank/DDBJ databases">
        <authorList>
            <consortium name="DOE Joint Genome Institute"/>
            <person name="Kuo A."/>
            <person name="Zuccaro A."/>
            <person name="Kohler A."/>
            <person name="Nagy L.G."/>
            <person name="Floudas D."/>
            <person name="Copeland A."/>
            <person name="Barry K.W."/>
            <person name="Cichocki N."/>
            <person name="Veneault-Fourrey C."/>
            <person name="LaButti K."/>
            <person name="Lindquist E.A."/>
            <person name="Lipzen A."/>
            <person name="Lundell T."/>
            <person name="Morin E."/>
            <person name="Murat C."/>
            <person name="Sun H."/>
            <person name="Tunlid A."/>
            <person name="Henrissat B."/>
            <person name="Grigoriev I.V."/>
            <person name="Hibbett D.S."/>
            <person name="Martin F."/>
            <person name="Nordberg H.P."/>
            <person name="Cantor M.N."/>
            <person name="Hua S.X."/>
        </authorList>
    </citation>
    <scope>NUCLEOTIDE SEQUENCE [LARGE SCALE GENOMIC DNA]</scope>
    <source>
        <strain evidence="2 3">MAFF 305830</strain>
    </source>
</reference>
<dbReference type="Gene3D" id="2.130.10.10">
    <property type="entry name" value="YVTN repeat-like/Quinoprotein amine dehydrogenase"/>
    <property type="match status" value="1"/>
</dbReference>
<dbReference type="InterPro" id="IPR015943">
    <property type="entry name" value="WD40/YVTN_repeat-like_dom_sf"/>
</dbReference>
<keyword evidence="3" id="KW-1185">Reference proteome</keyword>
<reference evidence="3" key="2">
    <citation type="submission" date="2015-01" db="EMBL/GenBank/DDBJ databases">
        <title>Evolutionary Origins and Diversification of the Mycorrhizal Mutualists.</title>
        <authorList>
            <consortium name="DOE Joint Genome Institute"/>
            <consortium name="Mycorrhizal Genomics Consortium"/>
            <person name="Kohler A."/>
            <person name="Kuo A."/>
            <person name="Nagy L.G."/>
            <person name="Floudas D."/>
            <person name="Copeland A."/>
            <person name="Barry K.W."/>
            <person name="Cichocki N."/>
            <person name="Veneault-Fourrey C."/>
            <person name="LaButti K."/>
            <person name="Lindquist E.A."/>
            <person name="Lipzen A."/>
            <person name="Lundell T."/>
            <person name="Morin E."/>
            <person name="Murat C."/>
            <person name="Riley R."/>
            <person name="Ohm R."/>
            <person name="Sun H."/>
            <person name="Tunlid A."/>
            <person name="Henrissat B."/>
            <person name="Grigoriev I.V."/>
            <person name="Hibbett D.S."/>
            <person name="Martin F."/>
        </authorList>
    </citation>
    <scope>NUCLEOTIDE SEQUENCE [LARGE SCALE GENOMIC DNA]</scope>
    <source>
        <strain evidence="3">MAFF 305830</strain>
    </source>
</reference>
<protein>
    <recommendedName>
        <fullName evidence="4">Isomerase YbhE</fullName>
    </recommendedName>
</protein>
<dbReference type="GO" id="GO:0017057">
    <property type="term" value="F:6-phosphogluconolactonase activity"/>
    <property type="evidence" value="ECO:0007669"/>
    <property type="project" value="TreeGrafter"/>
</dbReference>
<gene>
    <name evidence="2" type="ORF">M408DRAFT_326226</name>
</gene>
<dbReference type="PANTHER" id="PTHR30344">
    <property type="entry name" value="6-PHOSPHOGLUCONOLACTONASE-RELATED"/>
    <property type="match status" value="1"/>
</dbReference>
<name>A0A0C3BN58_SERVB</name>
<evidence type="ECO:0000313" key="3">
    <source>
        <dbReference type="Proteomes" id="UP000054097"/>
    </source>
</evidence>
<evidence type="ECO:0000256" key="1">
    <source>
        <dbReference type="ARBA" id="ARBA00005564"/>
    </source>
</evidence>
<accession>A0A0C3BN58</accession>
<evidence type="ECO:0000313" key="2">
    <source>
        <dbReference type="EMBL" id="KIM33534.1"/>
    </source>
</evidence>
<dbReference type="PANTHER" id="PTHR30344:SF1">
    <property type="entry name" value="6-PHOSPHOGLUCONOLACTONASE"/>
    <property type="match status" value="1"/>
</dbReference>
<dbReference type="Pfam" id="PF10282">
    <property type="entry name" value="Lactonase"/>
    <property type="match status" value="1"/>
</dbReference>
<evidence type="ECO:0008006" key="4">
    <source>
        <dbReference type="Google" id="ProtNLM"/>
    </source>
</evidence>
<organism evidence="2 3">
    <name type="scientific">Serendipita vermifera MAFF 305830</name>
    <dbReference type="NCBI Taxonomy" id="933852"/>
    <lineage>
        <taxon>Eukaryota</taxon>
        <taxon>Fungi</taxon>
        <taxon>Dikarya</taxon>
        <taxon>Basidiomycota</taxon>
        <taxon>Agaricomycotina</taxon>
        <taxon>Agaricomycetes</taxon>
        <taxon>Sebacinales</taxon>
        <taxon>Serendipitaceae</taxon>
        <taxon>Serendipita</taxon>
    </lineage>
</organism>
<dbReference type="Proteomes" id="UP000054097">
    <property type="component" value="Unassembled WGS sequence"/>
</dbReference>
<dbReference type="InterPro" id="IPR011048">
    <property type="entry name" value="Haem_d1_sf"/>
</dbReference>
<dbReference type="OrthoDB" id="9972196at2759"/>
<dbReference type="AlphaFoldDB" id="A0A0C3BN58"/>
<dbReference type="HOGENOM" id="CLU_038716_1_0_1"/>
<dbReference type="InterPro" id="IPR050282">
    <property type="entry name" value="Cycloisomerase_2"/>
</dbReference>
<proteinExistence type="inferred from homology"/>
<dbReference type="InterPro" id="IPR019405">
    <property type="entry name" value="Lactonase_7-beta_prop"/>
</dbReference>
<dbReference type="EMBL" id="KN824278">
    <property type="protein sequence ID" value="KIM33534.1"/>
    <property type="molecule type" value="Genomic_DNA"/>
</dbReference>
<dbReference type="STRING" id="933852.A0A0C3BN58"/>